<dbReference type="GeneID" id="20642325"/>
<gene>
    <name evidence="1" type="ORF">PHYSODRAFT_303802</name>
</gene>
<dbReference type="Proteomes" id="UP000002640">
    <property type="component" value="Unassembled WGS sequence"/>
</dbReference>
<organism evidence="1 2">
    <name type="scientific">Phytophthora sojae (strain P6497)</name>
    <name type="common">Soybean stem and root rot agent</name>
    <name type="synonym">Phytophthora megasperma f. sp. glycines</name>
    <dbReference type="NCBI Taxonomy" id="1094619"/>
    <lineage>
        <taxon>Eukaryota</taxon>
        <taxon>Sar</taxon>
        <taxon>Stramenopiles</taxon>
        <taxon>Oomycota</taxon>
        <taxon>Peronosporomycetes</taxon>
        <taxon>Peronosporales</taxon>
        <taxon>Peronosporaceae</taxon>
        <taxon>Phytophthora</taxon>
    </lineage>
</organism>
<dbReference type="InParanoid" id="G4ZYC8"/>
<dbReference type="RefSeq" id="XP_009532313.1">
    <property type="nucleotide sequence ID" value="XM_009534018.1"/>
</dbReference>
<dbReference type="EMBL" id="JH159157">
    <property type="protein sequence ID" value="EGZ11980.1"/>
    <property type="molecule type" value="Genomic_DNA"/>
</dbReference>
<evidence type="ECO:0000313" key="2">
    <source>
        <dbReference type="Proteomes" id="UP000002640"/>
    </source>
</evidence>
<proteinExistence type="predicted"/>
<dbReference type="KEGG" id="psoj:PHYSODRAFT_303802"/>
<keyword evidence="2" id="KW-1185">Reference proteome</keyword>
<reference evidence="1 2" key="1">
    <citation type="journal article" date="2006" name="Science">
        <title>Phytophthora genome sequences uncover evolutionary origins and mechanisms of pathogenesis.</title>
        <authorList>
            <person name="Tyler B.M."/>
            <person name="Tripathy S."/>
            <person name="Zhang X."/>
            <person name="Dehal P."/>
            <person name="Jiang R.H."/>
            <person name="Aerts A."/>
            <person name="Arredondo F.D."/>
            <person name="Baxter L."/>
            <person name="Bensasson D."/>
            <person name="Beynon J.L."/>
            <person name="Chapman J."/>
            <person name="Damasceno C.M."/>
            <person name="Dorrance A.E."/>
            <person name="Dou D."/>
            <person name="Dickerman A.W."/>
            <person name="Dubchak I.L."/>
            <person name="Garbelotto M."/>
            <person name="Gijzen M."/>
            <person name="Gordon S.G."/>
            <person name="Govers F."/>
            <person name="Grunwald N.J."/>
            <person name="Huang W."/>
            <person name="Ivors K.L."/>
            <person name="Jones R.W."/>
            <person name="Kamoun S."/>
            <person name="Krampis K."/>
            <person name="Lamour K.H."/>
            <person name="Lee M.K."/>
            <person name="McDonald W.H."/>
            <person name="Medina M."/>
            <person name="Meijer H.J."/>
            <person name="Nordberg E.K."/>
            <person name="Maclean D.J."/>
            <person name="Ospina-Giraldo M.D."/>
            <person name="Morris P.F."/>
            <person name="Phuntumart V."/>
            <person name="Putnam N.H."/>
            <person name="Rash S."/>
            <person name="Rose J.K."/>
            <person name="Sakihama Y."/>
            <person name="Salamov A.A."/>
            <person name="Savidor A."/>
            <person name="Scheuring C.F."/>
            <person name="Smith B.M."/>
            <person name="Sobral B.W."/>
            <person name="Terry A."/>
            <person name="Torto-Alalibo T.A."/>
            <person name="Win J."/>
            <person name="Xu Z."/>
            <person name="Zhang H."/>
            <person name="Grigoriev I.V."/>
            <person name="Rokhsar D.S."/>
            <person name="Boore J.L."/>
        </authorList>
    </citation>
    <scope>NUCLEOTIDE SEQUENCE [LARGE SCALE GENOMIC DNA]</scope>
    <source>
        <strain evidence="1 2">P6497</strain>
    </source>
</reference>
<protein>
    <submittedName>
        <fullName evidence="1">Uncharacterized protein</fullName>
    </submittedName>
</protein>
<sequence length="148" mass="16555">MTVAFGCQHSETTTIILPEELSLTLRSSARSIDVQHPDEALPATPGALTHIRHATAETPPDGDADGYCFDARRDCGERQLLRHTEHCVRPLLFGTALMKLLRDYTRRKGYVEIQQDDRNMYSNVLMGTSDSWENVRVADPKQADDAAI</sequence>
<dbReference type="AlphaFoldDB" id="G4ZYC8"/>
<evidence type="ECO:0000313" key="1">
    <source>
        <dbReference type="EMBL" id="EGZ11980.1"/>
    </source>
</evidence>
<name>G4ZYC8_PHYSP</name>
<accession>G4ZYC8</accession>